<evidence type="ECO:0000313" key="1">
    <source>
        <dbReference type="EMBL" id="MET4757725.1"/>
    </source>
</evidence>
<keyword evidence="2" id="KW-1185">Reference proteome</keyword>
<evidence type="ECO:0008006" key="3">
    <source>
        <dbReference type="Google" id="ProtNLM"/>
    </source>
</evidence>
<reference evidence="1 2" key="1">
    <citation type="submission" date="2024-06" db="EMBL/GenBank/DDBJ databases">
        <title>Genomic Encyclopedia of Type Strains, Phase V (KMG-V): Genome sequencing to study the core and pangenomes of soil and plant-associated prokaryotes.</title>
        <authorList>
            <person name="Whitman W."/>
        </authorList>
    </citation>
    <scope>NUCLEOTIDE SEQUENCE [LARGE SCALE GENOMIC DNA]</scope>
    <source>
        <strain evidence="1 2">NE40</strain>
    </source>
</reference>
<dbReference type="Proteomes" id="UP001549366">
    <property type="component" value="Unassembled WGS sequence"/>
</dbReference>
<accession>A0ABV2SIZ2</accession>
<comment type="caution">
    <text evidence="1">The sequence shown here is derived from an EMBL/GenBank/DDBJ whole genome shotgun (WGS) entry which is preliminary data.</text>
</comment>
<name>A0ABV2SIZ2_9GAMM</name>
<proteinExistence type="predicted"/>
<protein>
    <recommendedName>
        <fullName evidence="3">Transposase</fullName>
    </recommendedName>
</protein>
<sequence length="33" mass="3901">MFQKYYKADTFLKYYDSLIEMTVIACVKVLCDG</sequence>
<dbReference type="EMBL" id="JBEWTB010000002">
    <property type="protein sequence ID" value="MET4757725.1"/>
    <property type="molecule type" value="Genomic_DNA"/>
</dbReference>
<organism evidence="1 2">
    <name type="scientific">Endozoicomonas lisbonensis</name>
    <dbReference type="NCBI Taxonomy" id="3120522"/>
    <lineage>
        <taxon>Bacteria</taxon>
        <taxon>Pseudomonadati</taxon>
        <taxon>Pseudomonadota</taxon>
        <taxon>Gammaproteobacteria</taxon>
        <taxon>Oceanospirillales</taxon>
        <taxon>Endozoicomonadaceae</taxon>
        <taxon>Endozoicomonas</taxon>
    </lineage>
</organism>
<gene>
    <name evidence="1" type="ORF">V5J35_002917</name>
</gene>
<evidence type="ECO:0000313" key="2">
    <source>
        <dbReference type="Proteomes" id="UP001549366"/>
    </source>
</evidence>